<gene>
    <name evidence="1" type="ORF">G3569_15150</name>
</gene>
<dbReference type="AlphaFoldDB" id="A0A6M1T8C2"/>
<comment type="caution">
    <text evidence="1">The sequence shown here is derived from an EMBL/GenBank/DDBJ whole genome shotgun (WGS) entry which is preliminary data.</text>
</comment>
<organism evidence="1 2">
    <name type="scientific">Fodinibius halophilus</name>
    <dbReference type="NCBI Taxonomy" id="1736908"/>
    <lineage>
        <taxon>Bacteria</taxon>
        <taxon>Pseudomonadati</taxon>
        <taxon>Balneolota</taxon>
        <taxon>Balneolia</taxon>
        <taxon>Balneolales</taxon>
        <taxon>Balneolaceae</taxon>
        <taxon>Fodinibius</taxon>
    </lineage>
</organism>
<accession>A0A6M1T8C2</accession>
<dbReference type="Proteomes" id="UP000479132">
    <property type="component" value="Unassembled WGS sequence"/>
</dbReference>
<evidence type="ECO:0000313" key="2">
    <source>
        <dbReference type="Proteomes" id="UP000479132"/>
    </source>
</evidence>
<dbReference type="RefSeq" id="WP_165270708.1">
    <property type="nucleotide sequence ID" value="NZ_JAALLS010000023.1"/>
</dbReference>
<proteinExistence type="predicted"/>
<protein>
    <submittedName>
        <fullName evidence="1">Uncharacterized protein</fullName>
    </submittedName>
</protein>
<reference evidence="1 2" key="1">
    <citation type="submission" date="2020-02" db="EMBL/GenBank/DDBJ databases">
        <title>Aliifodinibius halophilus 2W32, complete genome.</title>
        <authorList>
            <person name="Li Y."/>
            <person name="Wu S."/>
        </authorList>
    </citation>
    <scope>NUCLEOTIDE SEQUENCE [LARGE SCALE GENOMIC DNA]</scope>
    <source>
        <strain evidence="1 2">2W32</strain>
    </source>
</reference>
<evidence type="ECO:0000313" key="1">
    <source>
        <dbReference type="EMBL" id="NGP89695.1"/>
    </source>
</evidence>
<sequence length="85" mass="10327">MSEEKLNRIEKKLDLLLNSNKHRINEKKYITAREVEDLTGLNYRTILNRSNLDEEHHRFIPSIQFGGSRRKYFERKVIERIFHLS</sequence>
<dbReference type="EMBL" id="JAALLS010000023">
    <property type="protein sequence ID" value="NGP89695.1"/>
    <property type="molecule type" value="Genomic_DNA"/>
</dbReference>
<keyword evidence="2" id="KW-1185">Reference proteome</keyword>
<name>A0A6M1T8C2_9BACT</name>